<dbReference type="Proteomes" id="UP001500831">
    <property type="component" value="Unassembled WGS sequence"/>
</dbReference>
<proteinExistence type="predicted"/>
<evidence type="ECO:0000256" key="1">
    <source>
        <dbReference type="SAM" id="Phobius"/>
    </source>
</evidence>
<keyword evidence="1" id="KW-1133">Transmembrane helix</keyword>
<reference evidence="3" key="1">
    <citation type="journal article" date="2019" name="Int. J. Syst. Evol. Microbiol.">
        <title>The Global Catalogue of Microorganisms (GCM) 10K type strain sequencing project: providing services to taxonomists for standard genome sequencing and annotation.</title>
        <authorList>
            <consortium name="The Broad Institute Genomics Platform"/>
            <consortium name="The Broad Institute Genome Sequencing Center for Infectious Disease"/>
            <person name="Wu L."/>
            <person name="Ma J."/>
        </authorList>
    </citation>
    <scope>NUCLEOTIDE SEQUENCE [LARGE SCALE GENOMIC DNA]</scope>
    <source>
        <strain evidence="3">JCM 6242</strain>
    </source>
</reference>
<feature type="transmembrane region" description="Helical" evidence="1">
    <location>
        <begin position="34"/>
        <end position="53"/>
    </location>
</feature>
<comment type="caution">
    <text evidence="2">The sequence shown here is derived from an EMBL/GenBank/DDBJ whole genome shotgun (WGS) entry which is preliminary data.</text>
</comment>
<gene>
    <name evidence="2" type="ORF">GCM10010517_62100</name>
</gene>
<feature type="transmembrane region" description="Helical" evidence="1">
    <location>
        <begin position="7"/>
        <end position="28"/>
    </location>
</feature>
<evidence type="ECO:0000313" key="2">
    <source>
        <dbReference type="EMBL" id="GAA2897099.1"/>
    </source>
</evidence>
<dbReference type="EMBL" id="BAAAVI010000059">
    <property type="protein sequence ID" value="GAA2897099.1"/>
    <property type="molecule type" value="Genomic_DNA"/>
</dbReference>
<accession>A0ABP6IP81</accession>
<keyword evidence="1" id="KW-0812">Transmembrane</keyword>
<evidence type="ECO:0000313" key="3">
    <source>
        <dbReference type="Proteomes" id="UP001500831"/>
    </source>
</evidence>
<keyword evidence="3" id="KW-1185">Reference proteome</keyword>
<organism evidence="2 3">
    <name type="scientific">Streptosporangium fragile</name>
    <dbReference type="NCBI Taxonomy" id="46186"/>
    <lineage>
        <taxon>Bacteria</taxon>
        <taxon>Bacillati</taxon>
        <taxon>Actinomycetota</taxon>
        <taxon>Actinomycetes</taxon>
        <taxon>Streptosporangiales</taxon>
        <taxon>Streptosporangiaceae</taxon>
        <taxon>Streptosporangium</taxon>
    </lineage>
</organism>
<name>A0ABP6IP81_9ACTN</name>
<sequence>MLQRGLNWAAATLVGVFGFIWIGVVVFAAVEVPMWARIGQASFGAFLTGWALYKASLLLRRSQPKFVPRHRRVRVRA</sequence>
<keyword evidence="1" id="KW-0472">Membrane</keyword>
<protein>
    <submittedName>
        <fullName evidence="2">Uncharacterized protein</fullName>
    </submittedName>
</protein>
<dbReference type="RefSeq" id="WP_344978974.1">
    <property type="nucleotide sequence ID" value="NZ_BAAAVI010000059.1"/>
</dbReference>